<dbReference type="AlphaFoldDB" id="A0A6A5ZBS1"/>
<keyword evidence="1" id="KW-0479">Metal-binding</keyword>
<feature type="domain" description="C2H2-type" evidence="2">
    <location>
        <begin position="215"/>
        <end position="244"/>
    </location>
</feature>
<name>A0A6A5ZBS1_9PLEO</name>
<protein>
    <recommendedName>
        <fullName evidence="2">C2H2-type domain-containing protein</fullName>
    </recommendedName>
</protein>
<dbReference type="SMART" id="SM00355">
    <property type="entry name" value="ZnF_C2H2"/>
    <property type="match status" value="3"/>
</dbReference>
<keyword evidence="1" id="KW-0863">Zinc-finger</keyword>
<accession>A0A6A5ZBS1</accession>
<keyword evidence="4" id="KW-1185">Reference proteome</keyword>
<dbReference type="OrthoDB" id="8117402at2759"/>
<proteinExistence type="predicted"/>
<keyword evidence="1" id="KW-0862">Zinc</keyword>
<dbReference type="Proteomes" id="UP000799770">
    <property type="component" value="Unassembled WGS sequence"/>
</dbReference>
<dbReference type="PROSITE" id="PS50157">
    <property type="entry name" value="ZINC_FINGER_C2H2_2"/>
    <property type="match status" value="1"/>
</dbReference>
<evidence type="ECO:0000259" key="2">
    <source>
        <dbReference type="PROSITE" id="PS50157"/>
    </source>
</evidence>
<gene>
    <name evidence="3" type="ORF">BDV96DRAFT_573161</name>
</gene>
<evidence type="ECO:0000313" key="3">
    <source>
        <dbReference type="EMBL" id="KAF2116959.1"/>
    </source>
</evidence>
<sequence>MVEQEDDRSHPFAIYEFEDTVFNNFDFDYSLLPNCGFDATLIAASFAVSDYVACDEDPPFGDWSTWDSVSPYGSCVSAGSGSYESGTYSSNGFELQTPELEQDAHVQRTATTAPSAYLNTSTPVSLLAHSPNISTASPASEPRYLPLQRVHELHACLEANCSAKRSTIKQLREHIQKKHTRVFCDVTGCEKATAGYTDRSSLSKHRRAKHEGYRVKCEHINCGREFDREYTLRRHAQTCKNNKRKVEGLKSNTKRRKQH</sequence>
<dbReference type="GO" id="GO:0008270">
    <property type="term" value="F:zinc ion binding"/>
    <property type="evidence" value="ECO:0007669"/>
    <property type="project" value="UniProtKB-KW"/>
</dbReference>
<dbReference type="InterPro" id="IPR013087">
    <property type="entry name" value="Znf_C2H2_type"/>
</dbReference>
<reference evidence="3" key="1">
    <citation type="journal article" date="2020" name="Stud. Mycol.">
        <title>101 Dothideomycetes genomes: a test case for predicting lifestyles and emergence of pathogens.</title>
        <authorList>
            <person name="Haridas S."/>
            <person name="Albert R."/>
            <person name="Binder M."/>
            <person name="Bloem J."/>
            <person name="Labutti K."/>
            <person name="Salamov A."/>
            <person name="Andreopoulos B."/>
            <person name="Baker S."/>
            <person name="Barry K."/>
            <person name="Bills G."/>
            <person name="Bluhm B."/>
            <person name="Cannon C."/>
            <person name="Castanera R."/>
            <person name="Culley D."/>
            <person name="Daum C."/>
            <person name="Ezra D."/>
            <person name="Gonzalez J."/>
            <person name="Henrissat B."/>
            <person name="Kuo A."/>
            <person name="Liang C."/>
            <person name="Lipzen A."/>
            <person name="Lutzoni F."/>
            <person name="Magnuson J."/>
            <person name="Mondo S."/>
            <person name="Nolan M."/>
            <person name="Ohm R."/>
            <person name="Pangilinan J."/>
            <person name="Park H.-J."/>
            <person name="Ramirez L."/>
            <person name="Alfaro M."/>
            <person name="Sun H."/>
            <person name="Tritt A."/>
            <person name="Yoshinaga Y."/>
            <person name="Zwiers L.-H."/>
            <person name="Turgeon B."/>
            <person name="Goodwin S."/>
            <person name="Spatafora J."/>
            <person name="Crous P."/>
            <person name="Grigoriev I."/>
        </authorList>
    </citation>
    <scope>NUCLEOTIDE SEQUENCE</scope>
    <source>
        <strain evidence="3">CBS 627.86</strain>
    </source>
</reference>
<evidence type="ECO:0000256" key="1">
    <source>
        <dbReference type="PROSITE-ProRule" id="PRU00042"/>
    </source>
</evidence>
<dbReference type="EMBL" id="ML977320">
    <property type="protein sequence ID" value="KAF2116959.1"/>
    <property type="molecule type" value="Genomic_DNA"/>
</dbReference>
<dbReference type="Gene3D" id="3.30.160.60">
    <property type="entry name" value="Classic Zinc Finger"/>
    <property type="match status" value="1"/>
</dbReference>
<organism evidence="3 4">
    <name type="scientific">Lophiotrema nucula</name>
    <dbReference type="NCBI Taxonomy" id="690887"/>
    <lineage>
        <taxon>Eukaryota</taxon>
        <taxon>Fungi</taxon>
        <taxon>Dikarya</taxon>
        <taxon>Ascomycota</taxon>
        <taxon>Pezizomycotina</taxon>
        <taxon>Dothideomycetes</taxon>
        <taxon>Pleosporomycetidae</taxon>
        <taxon>Pleosporales</taxon>
        <taxon>Lophiotremataceae</taxon>
        <taxon>Lophiotrema</taxon>
    </lineage>
</organism>
<evidence type="ECO:0000313" key="4">
    <source>
        <dbReference type="Proteomes" id="UP000799770"/>
    </source>
</evidence>